<keyword evidence="3" id="KW-0687">Ribonucleoprotein</keyword>
<name>A0A3Q0II47_DIACI</name>
<protein>
    <submittedName>
        <fullName evidence="3">39S ribosomal protein L10, mitochondrial</fullName>
    </submittedName>
</protein>
<comment type="similarity">
    <text evidence="1">Belongs to the universal ribosomal protein uL10 family.</text>
</comment>
<reference evidence="3" key="1">
    <citation type="submission" date="2025-08" db="UniProtKB">
        <authorList>
            <consortium name="RefSeq"/>
        </authorList>
    </citation>
    <scope>IDENTIFICATION</scope>
</reference>
<evidence type="ECO:0000313" key="2">
    <source>
        <dbReference type="Proteomes" id="UP000079169"/>
    </source>
</evidence>
<dbReference type="GeneID" id="103524741"/>
<dbReference type="GO" id="GO:0005840">
    <property type="term" value="C:ribosome"/>
    <property type="evidence" value="ECO:0007669"/>
    <property type="project" value="UniProtKB-KW"/>
</dbReference>
<dbReference type="CTD" id="124995"/>
<dbReference type="Proteomes" id="UP000079169">
    <property type="component" value="Unplaced"/>
</dbReference>
<dbReference type="AlphaFoldDB" id="A0A3Q0II47"/>
<evidence type="ECO:0000313" key="3">
    <source>
        <dbReference type="RefSeq" id="XP_026675859.1"/>
    </source>
</evidence>
<dbReference type="PaxDb" id="121845-A0A3Q0II47"/>
<dbReference type="KEGG" id="dci:103524741"/>
<evidence type="ECO:0000256" key="1">
    <source>
        <dbReference type="ARBA" id="ARBA00008889"/>
    </source>
</evidence>
<sequence>MKENIFQNILAKEILARFEESQMIAIVHRSSMLAEVNREVKVVFKRVGMTMLDRYGRATIEKALTNTKYISIMPLFKVSEAIIVSPEAKVDVLLKTLKKTPQLTLMGK</sequence>
<accession>A0A3Q0II47</accession>
<organism evidence="2 3">
    <name type="scientific">Diaphorina citri</name>
    <name type="common">Asian citrus psyllid</name>
    <dbReference type="NCBI Taxonomy" id="121845"/>
    <lineage>
        <taxon>Eukaryota</taxon>
        <taxon>Metazoa</taxon>
        <taxon>Ecdysozoa</taxon>
        <taxon>Arthropoda</taxon>
        <taxon>Hexapoda</taxon>
        <taxon>Insecta</taxon>
        <taxon>Pterygota</taxon>
        <taxon>Neoptera</taxon>
        <taxon>Paraneoptera</taxon>
        <taxon>Hemiptera</taxon>
        <taxon>Sternorrhyncha</taxon>
        <taxon>Psylloidea</taxon>
        <taxon>Psyllidae</taxon>
        <taxon>Diaphorininae</taxon>
        <taxon>Diaphorina</taxon>
    </lineage>
</organism>
<dbReference type="RefSeq" id="XP_026675859.1">
    <property type="nucleotide sequence ID" value="XM_026820058.1"/>
</dbReference>
<dbReference type="STRING" id="121845.A0A3Q0II47"/>
<dbReference type="Gene3D" id="3.30.70.1730">
    <property type="match status" value="1"/>
</dbReference>
<dbReference type="InterPro" id="IPR043141">
    <property type="entry name" value="Ribosomal_uL10-like_sf"/>
</dbReference>
<dbReference type="SUPFAM" id="SSF160369">
    <property type="entry name" value="Ribosomal protein L10-like"/>
    <property type="match status" value="1"/>
</dbReference>
<keyword evidence="3" id="KW-0689">Ribosomal protein</keyword>
<gene>
    <name evidence="3" type="primary">LOC103524741</name>
</gene>
<proteinExistence type="inferred from homology"/>
<keyword evidence="2" id="KW-1185">Reference proteome</keyword>